<organism evidence="8 9">
    <name type="scientific">Dysgonomonas hofstadii</name>
    <dbReference type="NCBI Taxonomy" id="637886"/>
    <lineage>
        <taxon>Bacteria</taxon>
        <taxon>Pseudomonadati</taxon>
        <taxon>Bacteroidota</taxon>
        <taxon>Bacteroidia</taxon>
        <taxon>Bacteroidales</taxon>
        <taxon>Dysgonomonadaceae</taxon>
        <taxon>Dysgonomonas</taxon>
    </lineage>
</organism>
<comment type="subcellular location">
    <subcellularLocation>
        <location evidence="1">Membrane</location>
        <topology evidence="1">Multi-pass membrane protein</topology>
    </subcellularLocation>
</comment>
<evidence type="ECO:0000256" key="4">
    <source>
        <dbReference type="ARBA" id="ARBA00022989"/>
    </source>
</evidence>
<evidence type="ECO:0000256" key="1">
    <source>
        <dbReference type="ARBA" id="ARBA00004141"/>
    </source>
</evidence>
<dbReference type="InterPro" id="IPR007267">
    <property type="entry name" value="GtrA_DPMS_TM"/>
</dbReference>
<proteinExistence type="inferred from homology"/>
<evidence type="ECO:0000256" key="2">
    <source>
        <dbReference type="ARBA" id="ARBA00009399"/>
    </source>
</evidence>
<feature type="transmembrane region" description="Helical" evidence="6">
    <location>
        <begin position="20"/>
        <end position="38"/>
    </location>
</feature>
<dbReference type="RefSeq" id="WP_183308746.1">
    <property type="nucleotide sequence ID" value="NZ_JACIEP010000019.1"/>
</dbReference>
<dbReference type="PANTHER" id="PTHR38459">
    <property type="entry name" value="PROPHAGE BACTOPRENOL-LINKED GLUCOSE TRANSLOCASE HOMOLOG"/>
    <property type="match status" value="1"/>
</dbReference>
<reference evidence="8 9" key="1">
    <citation type="submission" date="2020-08" db="EMBL/GenBank/DDBJ databases">
        <title>Genomic Encyclopedia of Type Strains, Phase IV (KMG-IV): sequencing the most valuable type-strain genomes for metagenomic binning, comparative biology and taxonomic classification.</title>
        <authorList>
            <person name="Goeker M."/>
        </authorList>
    </citation>
    <scope>NUCLEOTIDE SEQUENCE [LARGE SCALE GENOMIC DNA]</scope>
    <source>
        <strain evidence="8 9">DSM 104969</strain>
    </source>
</reference>
<dbReference type="GO" id="GO:0005886">
    <property type="term" value="C:plasma membrane"/>
    <property type="evidence" value="ECO:0007669"/>
    <property type="project" value="TreeGrafter"/>
</dbReference>
<name>A0A840CWA3_9BACT</name>
<evidence type="ECO:0000259" key="7">
    <source>
        <dbReference type="Pfam" id="PF04138"/>
    </source>
</evidence>
<keyword evidence="5 6" id="KW-0472">Membrane</keyword>
<evidence type="ECO:0000256" key="6">
    <source>
        <dbReference type="SAM" id="Phobius"/>
    </source>
</evidence>
<feature type="domain" description="GtrA/DPMS transmembrane" evidence="7">
    <location>
        <begin position="66"/>
        <end position="154"/>
    </location>
</feature>
<evidence type="ECO:0000313" key="9">
    <source>
        <dbReference type="Proteomes" id="UP000555103"/>
    </source>
</evidence>
<keyword evidence="3 6" id="KW-0812">Transmembrane</keyword>
<dbReference type="EMBL" id="JACIEP010000019">
    <property type="protein sequence ID" value="MBB4037904.1"/>
    <property type="molecule type" value="Genomic_DNA"/>
</dbReference>
<feature type="transmembrane region" description="Helical" evidence="6">
    <location>
        <begin position="135"/>
        <end position="152"/>
    </location>
</feature>
<keyword evidence="9" id="KW-1185">Reference proteome</keyword>
<dbReference type="PANTHER" id="PTHR38459:SF1">
    <property type="entry name" value="PROPHAGE BACTOPRENOL-LINKED GLUCOSE TRANSLOCASE HOMOLOG"/>
    <property type="match status" value="1"/>
</dbReference>
<comment type="caution">
    <text evidence="8">The sequence shown here is derived from an EMBL/GenBank/DDBJ whole genome shotgun (WGS) entry which is preliminary data.</text>
</comment>
<sequence length="157" mass="17498">MKSRLKSIIQKEGVKQLFKYGLVGIGGLIIEITVFYLLTKKFSVQYPFSPHISNLLGGGMSVHVVNTDVSHIISSALAIINNFILNSYFTFKVTDKKLKRFFSFIGVAAVGLIISTTLMTVFVGKFQLDEMLSKALALAIVVAVQFFINKFFTFKET</sequence>
<gene>
    <name evidence="8" type="ORF">GGR21_003828</name>
</gene>
<dbReference type="AlphaFoldDB" id="A0A840CWA3"/>
<keyword evidence="4 6" id="KW-1133">Transmembrane helix</keyword>
<dbReference type="Pfam" id="PF04138">
    <property type="entry name" value="GtrA_DPMS_TM"/>
    <property type="match status" value="1"/>
</dbReference>
<accession>A0A840CWA3</accession>
<dbReference type="InterPro" id="IPR051401">
    <property type="entry name" value="GtrA_CellWall_Glycosyl"/>
</dbReference>
<evidence type="ECO:0000256" key="5">
    <source>
        <dbReference type="ARBA" id="ARBA00023136"/>
    </source>
</evidence>
<protein>
    <submittedName>
        <fullName evidence="8">Putative flippase GtrA</fullName>
    </submittedName>
</protein>
<dbReference type="Proteomes" id="UP000555103">
    <property type="component" value="Unassembled WGS sequence"/>
</dbReference>
<feature type="transmembrane region" description="Helical" evidence="6">
    <location>
        <begin position="69"/>
        <end position="89"/>
    </location>
</feature>
<evidence type="ECO:0000313" key="8">
    <source>
        <dbReference type="EMBL" id="MBB4037904.1"/>
    </source>
</evidence>
<comment type="similarity">
    <text evidence="2">Belongs to the GtrA family.</text>
</comment>
<dbReference type="GO" id="GO:0000271">
    <property type="term" value="P:polysaccharide biosynthetic process"/>
    <property type="evidence" value="ECO:0007669"/>
    <property type="project" value="InterPro"/>
</dbReference>
<evidence type="ECO:0000256" key="3">
    <source>
        <dbReference type="ARBA" id="ARBA00022692"/>
    </source>
</evidence>
<feature type="transmembrane region" description="Helical" evidence="6">
    <location>
        <begin position="101"/>
        <end position="123"/>
    </location>
</feature>